<dbReference type="InterPro" id="IPR002110">
    <property type="entry name" value="Ankyrin_rpt"/>
</dbReference>
<reference evidence="1 2" key="1">
    <citation type="submission" date="2020-06" db="EMBL/GenBank/DDBJ databases">
        <title>Transcriptomic and genomic resources for Thalictrum thalictroides and T. hernandezii: Facilitating candidate gene discovery in an emerging model plant lineage.</title>
        <authorList>
            <person name="Arias T."/>
            <person name="Riano-Pachon D.M."/>
            <person name="Di Stilio V.S."/>
        </authorList>
    </citation>
    <scope>NUCLEOTIDE SEQUENCE [LARGE SCALE GENOMIC DNA]</scope>
    <source>
        <strain evidence="2">cv. WT478/WT964</strain>
        <tissue evidence="1">Leaves</tissue>
    </source>
</reference>
<dbReference type="OrthoDB" id="10478622at2759"/>
<dbReference type="SMART" id="SM00248">
    <property type="entry name" value="ANK"/>
    <property type="match status" value="4"/>
</dbReference>
<comment type="caution">
    <text evidence="1">The sequence shown here is derived from an EMBL/GenBank/DDBJ whole genome shotgun (WGS) entry which is preliminary data.</text>
</comment>
<dbReference type="SUPFAM" id="SSF48403">
    <property type="entry name" value="Ankyrin repeat"/>
    <property type="match status" value="1"/>
</dbReference>
<dbReference type="Proteomes" id="UP000554482">
    <property type="component" value="Unassembled WGS sequence"/>
</dbReference>
<dbReference type="EMBL" id="JABWDY010044127">
    <property type="protein sequence ID" value="KAF5175384.1"/>
    <property type="molecule type" value="Genomic_DNA"/>
</dbReference>
<protein>
    <submittedName>
        <fullName evidence="1">Uncharacterized protein</fullName>
    </submittedName>
</protein>
<evidence type="ECO:0000313" key="2">
    <source>
        <dbReference type="Proteomes" id="UP000554482"/>
    </source>
</evidence>
<sequence>RNSALCIATKCDQLECCKEIIKRCPALLYHQDNFRWSVLHQAAYKKNYRLIDFFVSAGLEAAKSEGGTESMICFKKWINLQNESGDTALVVAVMGRGCHDIVKRFAEVDHHYKLGLCEIVCSNNKTALQWAMHYQYNEVIKMLTDDGNFPISIAIEEAQGFLQTGNSSGNGTGGNNTYYCDICFPLHYHASTNL</sequence>
<evidence type="ECO:0000313" key="1">
    <source>
        <dbReference type="EMBL" id="KAF5175384.1"/>
    </source>
</evidence>
<dbReference type="PANTHER" id="PTHR24121:SF22">
    <property type="entry name" value="PROTEIN ACCELERATED CELL DEATH 6-LIKE"/>
    <property type="match status" value="1"/>
</dbReference>
<dbReference type="Gene3D" id="1.25.40.20">
    <property type="entry name" value="Ankyrin repeat-containing domain"/>
    <property type="match status" value="1"/>
</dbReference>
<proteinExistence type="predicted"/>
<dbReference type="PANTHER" id="PTHR24121">
    <property type="entry name" value="NO MECHANORECEPTOR POTENTIAL C, ISOFORM D-RELATED"/>
    <property type="match status" value="1"/>
</dbReference>
<feature type="non-terminal residue" evidence="1">
    <location>
        <position position="1"/>
    </location>
</feature>
<organism evidence="1 2">
    <name type="scientific">Thalictrum thalictroides</name>
    <name type="common">Rue-anemone</name>
    <name type="synonym">Anemone thalictroides</name>
    <dbReference type="NCBI Taxonomy" id="46969"/>
    <lineage>
        <taxon>Eukaryota</taxon>
        <taxon>Viridiplantae</taxon>
        <taxon>Streptophyta</taxon>
        <taxon>Embryophyta</taxon>
        <taxon>Tracheophyta</taxon>
        <taxon>Spermatophyta</taxon>
        <taxon>Magnoliopsida</taxon>
        <taxon>Ranunculales</taxon>
        <taxon>Ranunculaceae</taxon>
        <taxon>Thalictroideae</taxon>
        <taxon>Thalictrum</taxon>
    </lineage>
</organism>
<name>A0A7J6US30_THATH</name>
<dbReference type="InterPro" id="IPR036770">
    <property type="entry name" value="Ankyrin_rpt-contain_sf"/>
</dbReference>
<keyword evidence="2" id="KW-1185">Reference proteome</keyword>
<dbReference type="AlphaFoldDB" id="A0A7J6US30"/>
<gene>
    <name evidence="1" type="ORF">FRX31_035029</name>
</gene>
<dbReference type="Pfam" id="PF12796">
    <property type="entry name" value="Ank_2"/>
    <property type="match status" value="1"/>
</dbReference>
<accession>A0A7J6US30</accession>